<proteinExistence type="predicted"/>
<accession>A0A1V4I1L9</accession>
<dbReference type="OrthoDB" id="9816424at2"/>
<dbReference type="Gene3D" id="3.20.20.80">
    <property type="entry name" value="Glycosidases"/>
    <property type="match status" value="1"/>
</dbReference>
<dbReference type="STRING" id="29421.B2M20_03420"/>
<sequence>MLTRRTIVASLAASLVPPITPIFRRKSFAATAMKPRPLVGAIRWDAWYSPGSAPTEAVENSLSPEKYRWRAPFFAKSSAHDPKPFSFPPITPEEMDKEISQAVFAGLDYWAFVAYGSNHPMSKALYQFRASAASDSLRYCLFTELDRWGSRNKPTTLPQEHIGLMADRNYLRVSGDRPLYFLGFIAPASIERNWKGVAGLKEQIEKFRSSATEAGLANPYIVLAGDQNFLMREAKHIGGDATGSYALTIGNGRGSFAELTRVAERGWNELSNGHLPVVPTVMTGWDRRPRIEHPVPWEKKQKPGEGIENFFTAPTKKELADHLERALGWVTALPLSEQAPVVLIYAWNENDEGGWLMPTLPCQTDRLDALRQVLKKTAVPSRKPKLC</sequence>
<organism evidence="1 2">
    <name type="scientific">Nitrobacter vulgaris</name>
    <dbReference type="NCBI Taxonomy" id="29421"/>
    <lineage>
        <taxon>Bacteria</taxon>
        <taxon>Pseudomonadati</taxon>
        <taxon>Pseudomonadota</taxon>
        <taxon>Alphaproteobacteria</taxon>
        <taxon>Hyphomicrobiales</taxon>
        <taxon>Nitrobacteraceae</taxon>
        <taxon>Nitrobacter</taxon>
    </lineage>
</organism>
<reference evidence="1 2" key="1">
    <citation type="submission" date="2017-02" db="EMBL/GenBank/DDBJ databases">
        <title>Genome sequence of the nitrite-oxidizing bacterium Nitrobacter vulgaris strain Ab1.</title>
        <authorList>
            <person name="Mellbye B.L."/>
            <person name="Davis E.W."/>
            <person name="Spieck E."/>
            <person name="Chang J.H."/>
            <person name="Bottomley P.J."/>
            <person name="Sayavedra-Soto L.A."/>
        </authorList>
    </citation>
    <scope>NUCLEOTIDE SEQUENCE [LARGE SCALE GENOMIC DNA]</scope>
    <source>
        <strain evidence="1 2">Ab1</strain>
    </source>
</reference>
<name>A0A1V4I1L9_NITVU</name>
<dbReference type="RefSeq" id="WP_079445697.1">
    <property type="nucleotide sequence ID" value="NZ_MWPQ01000010.1"/>
</dbReference>
<evidence type="ECO:0000313" key="1">
    <source>
        <dbReference type="EMBL" id="OPH84025.1"/>
    </source>
</evidence>
<dbReference type="AlphaFoldDB" id="A0A1V4I1L9"/>
<keyword evidence="2" id="KW-1185">Reference proteome</keyword>
<gene>
    <name evidence="1" type="ORF">B2M20_03420</name>
</gene>
<protein>
    <submittedName>
        <fullName evidence="1">Uncharacterized protein</fullName>
    </submittedName>
</protein>
<evidence type="ECO:0000313" key="2">
    <source>
        <dbReference type="Proteomes" id="UP000189940"/>
    </source>
</evidence>
<comment type="caution">
    <text evidence="1">The sequence shown here is derived from an EMBL/GenBank/DDBJ whole genome shotgun (WGS) entry which is preliminary data.</text>
</comment>
<dbReference type="EMBL" id="MWPQ01000010">
    <property type="protein sequence ID" value="OPH84025.1"/>
    <property type="molecule type" value="Genomic_DNA"/>
</dbReference>
<dbReference type="Proteomes" id="UP000189940">
    <property type="component" value="Unassembled WGS sequence"/>
</dbReference>